<protein>
    <recommendedName>
        <fullName evidence="11">Aquaporin</fullName>
    </recommendedName>
</protein>
<gene>
    <name evidence="9" type="ORF">LSH36_443g04073</name>
</gene>
<dbReference type="Gene3D" id="1.20.1080.10">
    <property type="entry name" value="Glycerol uptake facilitator protein"/>
    <property type="match status" value="1"/>
</dbReference>
<evidence type="ECO:0000256" key="1">
    <source>
        <dbReference type="ARBA" id="ARBA00004141"/>
    </source>
</evidence>
<accession>A0AAD9JBQ2</accession>
<evidence type="ECO:0000256" key="2">
    <source>
        <dbReference type="ARBA" id="ARBA00006175"/>
    </source>
</evidence>
<evidence type="ECO:0000256" key="3">
    <source>
        <dbReference type="ARBA" id="ARBA00022448"/>
    </source>
</evidence>
<organism evidence="9 10">
    <name type="scientific">Paralvinella palmiformis</name>
    <dbReference type="NCBI Taxonomy" id="53620"/>
    <lineage>
        <taxon>Eukaryota</taxon>
        <taxon>Metazoa</taxon>
        <taxon>Spiralia</taxon>
        <taxon>Lophotrochozoa</taxon>
        <taxon>Annelida</taxon>
        <taxon>Polychaeta</taxon>
        <taxon>Sedentaria</taxon>
        <taxon>Canalipalpata</taxon>
        <taxon>Terebellida</taxon>
        <taxon>Terebelliformia</taxon>
        <taxon>Alvinellidae</taxon>
        <taxon>Paralvinella</taxon>
    </lineage>
</organism>
<dbReference type="EMBL" id="JAODUP010000443">
    <property type="protein sequence ID" value="KAK2149646.1"/>
    <property type="molecule type" value="Genomic_DNA"/>
</dbReference>
<comment type="caution">
    <text evidence="9">The sequence shown here is derived from an EMBL/GenBank/DDBJ whole genome shotgun (WGS) entry which is preliminary data.</text>
</comment>
<feature type="transmembrane region" description="Helical" evidence="8">
    <location>
        <begin position="95"/>
        <end position="117"/>
    </location>
</feature>
<evidence type="ECO:0000256" key="4">
    <source>
        <dbReference type="ARBA" id="ARBA00022692"/>
    </source>
</evidence>
<keyword evidence="4 7" id="KW-0812">Transmembrane</keyword>
<dbReference type="SUPFAM" id="SSF81338">
    <property type="entry name" value="Aquaporin-like"/>
    <property type="match status" value="1"/>
</dbReference>
<dbReference type="PROSITE" id="PS00221">
    <property type="entry name" value="MIP"/>
    <property type="match status" value="1"/>
</dbReference>
<dbReference type="PANTHER" id="PTHR19139">
    <property type="entry name" value="AQUAPORIN TRANSPORTER"/>
    <property type="match status" value="1"/>
</dbReference>
<proteinExistence type="inferred from homology"/>
<evidence type="ECO:0000256" key="5">
    <source>
        <dbReference type="ARBA" id="ARBA00022989"/>
    </source>
</evidence>
<comment type="similarity">
    <text evidence="2 7">Belongs to the MIP/aquaporin (TC 1.A.8) family.</text>
</comment>
<name>A0AAD9JBQ2_9ANNE</name>
<dbReference type="GO" id="GO:0015250">
    <property type="term" value="F:water channel activity"/>
    <property type="evidence" value="ECO:0007669"/>
    <property type="project" value="TreeGrafter"/>
</dbReference>
<keyword evidence="6 8" id="KW-0472">Membrane</keyword>
<dbReference type="Proteomes" id="UP001208570">
    <property type="component" value="Unassembled WGS sequence"/>
</dbReference>
<feature type="transmembrane region" description="Helical" evidence="8">
    <location>
        <begin position="137"/>
        <end position="157"/>
    </location>
</feature>
<reference evidence="9" key="1">
    <citation type="journal article" date="2023" name="Mol. Biol. Evol.">
        <title>Third-Generation Sequencing Reveals the Adaptive Role of the Epigenome in Three Deep-Sea Polychaetes.</title>
        <authorList>
            <person name="Perez M."/>
            <person name="Aroh O."/>
            <person name="Sun Y."/>
            <person name="Lan Y."/>
            <person name="Juniper S.K."/>
            <person name="Young C.R."/>
            <person name="Angers B."/>
            <person name="Qian P.Y."/>
        </authorList>
    </citation>
    <scope>NUCLEOTIDE SEQUENCE</scope>
    <source>
        <strain evidence="9">P08H-3</strain>
    </source>
</reference>
<evidence type="ECO:0000256" key="7">
    <source>
        <dbReference type="RuleBase" id="RU000477"/>
    </source>
</evidence>
<dbReference type="InterPro" id="IPR000425">
    <property type="entry name" value="MIP"/>
</dbReference>
<evidence type="ECO:0008006" key="11">
    <source>
        <dbReference type="Google" id="ProtNLM"/>
    </source>
</evidence>
<dbReference type="AlphaFoldDB" id="A0AAD9JBQ2"/>
<dbReference type="PANTHER" id="PTHR19139:SF268">
    <property type="entry name" value="NEUROGENIC PROTEIN BIG BRAIN"/>
    <property type="match status" value="1"/>
</dbReference>
<keyword evidence="3 7" id="KW-0813">Transport</keyword>
<dbReference type="InterPro" id="IPR023271">
    <property type="entry name" value="Aquaporin-like"/>
</dbReference>
<feature type="transmembrane region" description="Helical" evidence="8">
    <location>
        <begin position="12"/>
        <end position="34"/>
    </location>
</feature>
<dbReference type="InterPro" id="IPR034294">
    <property type="entry name" value="Aquaporin_transptr"/>
</dbReference>
<dbReference type="InterPro" id="IPR022357">
    <property type="entry name" value="MIP_CS"/>
</dbReference>
<feature type="transmembrane region" description="Helical" evidence="8">
    <location>
        <begin position="54"/>
        <end position="74"/>
    </location>
</feature>
<dbReference type="Pfam" id="PF00230">
    <property type="entry name" value="MIP"/>
    <property type="match status" value="1"/>
</dbReference>
<comment type="subcellular location">
    <subcellularLocation>
        <location evidence="1">Membrane</location>
        <topology evidence="1">Multi-pass membrane protein</topology>
    </subcellularLocation>
</comment>
<evidence type="ECO:0000256" key="8">
    <source>
        <dbReference type="SAM" id="Phobius"/>
    </source>
</evidence>
<keyword evidence="5 8" id="KW-1133">Transmembrane helix</keyword>
<keyword evidence="10" id="KW-1185">Reference proteome</keyword>
<evidence type="ECO:0000313" key="9">
    <source>
        <dbReference type="EMBL" id="KAK2149646.1"/>
    </source>
</evidence>
<evidence type="ECO:0000313" key="10">
    <source>
        <dbReference type="Proteomes" id="UP001208570"/>
    </source>
</evidence>
<evidence type="ECO:0000256" key="6">
    <source>
        <dbReference type="ARBA" id="ARBA00023136"/>
    </source>
</evidence>
<sequence length="356" mass="38294">MVAAEWKSLELWRSVIAECLATFFYVFMTCTVTLNWTPNVYRLVLTPADLLRVAMAAGLALCTLTQCFGHISGSHMNPAISIATLVTCKVTPLRGLLYVMAQCGGGIAGAALLYGIVPDDTRGLLGSTILHPSLTPSQGFGVEFLMTFILTFTFFATMDPKRRNQGNDAIALGMTMTLLHIVGVYWAGPIAGSVVAGLLYQFVFAHTRGYKHRTCTLSGIQHLNKTDQSELSFVIYGNSKTKKKPGGSSGVAVTATASLATNGVSPPVTNSAQHDFGSDLRTAFFRAEPPRKYLAHHQPVAPPASLETDLDIIVPHSSHVASDDVSAARQLSIYSASSDYELHELDNVVNTLKNVV</sequence>
<dbReference type="GO" id="GO:0005886">
    <property type="term" value="C:plasma membrane"/>
    <property type="evidence" value="ECO:0007669"/>
    <property type="project" value="UniProtKB-SubCell"/>
</dbReference>
<dbReference type="PRINTS" id="PR00783">
    <property type="entry name" value="MINTRINSICP"/>
</dbReference>